<dbReference type="GO" id="GO:0006952">
    <property type="term" value="P:defense response"/>
    <property type="evidence" value="ECO:0007669"/>
    <property type="project" value="UniProtKB-ARBA"/>
</dbReference>
<dbReference type="GO" id="GO:0051707">
    <property type="term" value="P:response to other organism"/>
    <property type="evidence" value="ECO:0007669"/>
    <property type="project" value="UniProtKB-ARBA"/>
</dbReference>
<dbReference type="FunFam" id="3.40.33.10:FF:000006">
    <property type="entry name" value="Putative pathogenesis-related protein 1"/>
    <property type="match status" value="1"/>
</dbReference>
<keyword evidence="5" id="KW-0568">Pathogenesis-related protein</keyword>
<dbReference type="PANTHER" id="PTHR10334">
    <property type="entry name" value="CYSTEINE-RICH SECRETORY PROTEIN-RELATED"/>
    <property type="match status" value="1"/>
</dbReference>
<comment type="function">
    <text evidence="1">Probably involved in the defense reaction of plants against pathogens.</text>
</comment>
<evidence type="ECO:0000256" key="5">
    <source>
        <dbReference type="ARBA" id="ARBA00023265"/>
    </source>
</evidence>
<feature type="domain" description="SCP" evidence="6">
    <location>
        <begin position="2"/>
        <end position="131"/>
    </location>
</feature>
<evidence type="ECO:0000313" key="8">
    <source>
        <dbReference type="Proteomes" id="UP000824469"/>
    </source>
</evidence>
<comment type="similarity">
    <text evidence="2">Belongs to the CRISP family.</text>
</comment>
<evidence type="ECO:0000256" key="4">
    <source>
        <dbReference type="ARBA" id="ARBA00023157"/>
    </source>
</evidence>
<dbReference type="PROSITE" id="PS01009">
    <property type="entry name" value="CRISP_1"/>
    <property type="match status" value="1"/>
</dbReference>
<dbReference type="CDD" id="cd05381">
    <property type="entry name" value="CAP_PR-1"/>
    <property type="match status" value="1"/>
</dbReference>
<dbReference type="InterPro" id="IPR014044">
    <property type="entry name" value="CAP_dom"/>
</dbReference>
<comment type="caution">
    <text evidence="7">The sequence shown here is derived from an EMBL/GenBank/DDBJ whole genome shotgun (WGS) entry which is preliminary data.</text>
</comment>
<dbReference type="PRINTS" id="PR00837">
    <property type="entry name" value="V5TPXLIKE"/>
</dbReference>
<evidence type="ECO:0000256" key="2">
    <source>
        <dbReference type="ARBA" id="ARBA00009923"/>
    </source>
</evidence>
<dbReference type="InterPro" id="IPR018244">
    <property type="entry name" value="Allrgn_V5/Tpx1_CS"/>
</dbReference>
<sequence length="206" mass="22801">MSEFLVPQNEARAKVGDPPLVWDGKVASYAEWYAGEREGDCALQHSNGPYGENIFWGGGSAWNPQDAVSAWVGEDENFNYHTHSCNGYQECGHYTQIVWKHSLRVGCAKVICNNGDTFMTCNYDPPGKIKKACSSKEEKVLKHFTYSPPLVVFPSIHIKWSKPKRGTVKINFGGAFKDNPGMAVGGGIIKDNEGDLIRAYARPLDI</sequence>
<dbReference type="SUPFAM" id="SSF55797">
    <property type="entry name" value="PR-1-like"/>
    <property type="match status" value="1"/>
</dbReference>
<proteinExistence type="inferred from homology"/>
<dbReference type="InterPro" id="IPR002413">
    <property type="entry name" value="V5_allergen-like"/>
</dbReference>
<dbReference type="OMA" id="WANSCVE"/>
<dbReference type="Pfam" id="PF00188">
    <property type="entry name" value="CAP"/>
    <property type="match status" value="1"/>
</dbReference>
<reference evidence="7 8" key="1">
    <citation type="journal article" date="2021" name="Nat. Plants">
        <title>The Taxus genome provides insights into paclitaxel biosynthesis.</title>
        <authorList>
            <person name="Xiong X."/>
            <person name="Gou J."/>
            <person name="Liao Q."/>
            <person name="Li Y."/>
            <person name="Zhou Q."/>
            <person name="Bi G."/>
            <person name="Li C."/>
            <person name="Du R."/>
            <person name="Wang X."/>
            <person name="Sun T."/>
            <person name="Guo L."/>
            <person name="Liang H."/>
            <person name="Lu P."/>
            <person name="Wu Y."/>
            <person name="Zhang Z."/>
            <person name="Ro D.K."/>
            <person name="Shang Y."/>
            <person name="Huang S."/>
            <person name="Yan J."/>
        </authorList>
    </citation>
    <scope>NUCLEOTIDE SEQUENCE [LARGE SCALE GENOMIC DNA]</scope>
    <source>
        <strain evidence="7">Ta-2019</strain>
    </source>
</reference>
<evidence type="ECO:0000256" key="1">
    <source>
        <dbReference type="ARBA" id="ARBA00003143"/>
    </source>
</evidence>
<accession>A0AA38CUP1</accession>
<dbReference type="PRINTS" id="PR00838">
    <property type="entry name" value="V5ALLERGEN"/>
</dbReference>
<evidence type="ECO:0000256" key="3">
    <source>
        <dbReference type="ARBA" id="ARBA00022729"/>
    </source>
</evidence>
<keyword evidence="3" id="KW-0732">Signal</keyword>
<dbReference type="SMART" id="SM00198">
    <property type="entry name" value="SCP"/>
    <property type="match status" value="1"/>
</dbReference>
<dbReference type="AlphaFoldDB" id="A0AA38CUP1"/>
<keyword evidence="5" id="KW-0611">Plant defense</keyword>
<protein>
    <recommendedName>
        <fullName evidence="6">SCP domain-containing protein</fullName>
    </recommendedName>
</protein>
<dbReference type="GO" id="GO:0005576">
    <property type="term" value="C:extracellular region"/>
    <property type="evidence" value="ECO:0007669"/>
    <property type="project" value="InterPro"/>
</dbReference>
<name>A0AA38CUP1_TAXCH</name>
<evidence type="ECO:0000259" key="6">
    <source>
        <dbReference type="SMART" id="SM00198"/>
    </source>
</evidence>
<dbReference type="InterPro" id="IPR035940">
    <property type="entry name" value="CAP_sf"/>
</dbReference>
<keyword evidence="4" id="KW-1015">Disulfide bond</keyword>
<dbReference type="EMBL" id="JAHRHJ020000008">
    <property type="protein sequence ID" value="KAH9304867.1"/>
    <property type="molecule type" value="Genomic_DNA"/>
</dbReference>
<evidence type="ECO:0000313" key="7">
    <source>
        <dbReference type="EMBL" id="KAH9304867.1"/>
    </source>
</evidence>
<organism evidence="7 8">
    <name type="scientific">Taxus chinensis</name>
    <name type="common">Chinese yew</name>
    <name type="synonym">Taxus wallichiana var. chinensis</name>
    <dbReference type="NCBI Taxonomy" id="29808"/>
    <lineage>
        <taxon>Eukaryota</taxon>
        <taxon>Viridiplantae</taxon>
        <taxon>Streptophyta</taxon>
        <taxon>Embryophyta</taxon>
        <taxon>Tracheophyta</taxon>
        <taxon>Spermatophyta</taxon>
        <taxon>Pinopsida</taxon>
        <taxon>Pinidae</taxon>
        <taxon>Conifers II</taxon>
        <taxon>Cupressales</taxon>
        <taxon>Taxaceae</taxon>
        <taxon>Taxus</taxon>
    </lineage>
</organism>
<dbReference type="InterPro" id="IPR001283">
    <property type="entry name" value="CRISP-related"/>
</dbReference>
<dbReference type="Proteomes" id="UP000824469">
    <property type="component" value="Unassembled WGS sequence"/>
</dbReference>
<gene>
    <name evidence="7" type="ORF">KI387_009271</name>
</gene>
<dbReference type="Gene3D" id="3.40.33.10">
    <property type="entry name" value="CAP"/>
    <property type="match status" value="1"/>
</dbReference>
<keyword evidence="8" id="KW-1185">Reference proteome</keyword>